<dbReference type="Proteomes" id="UP000887565">
    <property type="component" value="Unplaced"/>
</dbReference>
<keyword evidence="2" id="KW-0472">Membrane</keyword>
<feature type="region of interest" description="Disordered" evidence="1">
    <location>
        <begin position="1"/>
        <end position="30"/>
    </location>
</feature>
<organism evidence="3 4">
    <name type="scientific">Romanomermis culicivorax</name>
    <name type="common">Nematode worm</name>
    <dbReference type="NCBI Taxonomy" id="13658"/>
    <lineage>
        <taxon>Eukaryota</taxon>
        <taxon>Metazoa</taxon>
        <taxon>Ecdysozoa</taxon>
        <taxon>Nematoda</taxon>
        <taxon>Enoplea</taxon>
        <taxon>Dorylaimia</taxon>
        <taxon>Mermithida</taxon>
        <taxon>Mermithoidea</taxon>
        <taxon>Mermithidae</taxon>
        <taxon>Romanomermis</taxon>
    </lineage>
</organism>
<sequence length="408" mass="44801">MKTRMQSVAKKQSVFPSTRKKRGDDHDGKSIAIGTSLMTEAVPSPPPTVFPKKTGAIKVLDTESVTSTTDPSRTVVSQPKSRRKLAKGEQTTFDFLTPKGTRSTRYATSTRRPGAKGSHIVPCMCLIVLFVMLVGALVVWMFGATTSEKKITSSTSTIIMSSIASTTTDLPPIEIAIPVEFETSTTTTVSTTTVTYTTAVKRPPLNDGAWKEACGSPCWYHPGKFATSCQSIECHSVRLFVGQGLRGQANYSFYVIKQSAPLTRKSTSVPEVLKPKYTDLCSPRSSSKICYPFMAGFRSCTKKHPANGGKHCFQIDRLSGWLKIDDKYSPVGIRACPLCKDKHKWPPARPLDFKPDCNHVFHDEFFCHLAYGDFSDGDKDSLAVSDFDYCCIGRELGRCLLGTCTPLI</sequence>
<evidence type="ECO:0000313" key="4">
    <source>
        <dbReference type="WBParaSite" id="nRc.2.0.1.t17710-RA"/>
    </source>
</evidence>
<proteinExistence type="predicted"/>
<evidence type="ECO:0000256" key="1">
    <source>
        <dbReference type="SAM" id="MobiDB-lite"/>
    </source>
</evidence>
<evidence type="ECO:0000313" key="3">
    <source>
        <dbReference type="Proteomes" id="UP000887565"/>
    </source>
</evidence>
<accession>A0A915IWC6</accession>
<dbReference type="AlphaFoldDB" id="A0A915IWC6"/>
<feature type="transmembrane region" description="Helical" evidence="2">
    <location>
        <begin position="120"/>
        <end position="143"/>
    </location>
</feature>
<evidence type="ECO:0000256" key="2">
    <source>
        <dbReference type="SAM" id="Phobius"/>
    </source>
</evidence>
<dbReference type="WBParaSite" id="nRc.2.0.1.t17710-RA">
    <property type="protein sequence ID" value="nRc.2.0.1.t17710-RA"/>
    <property type="gene ID" value="nRc.2.0.1.g17710"/>
</dbReference>
<reference evidence="4" key="1">
    <citation type="submission" date="2022-11" db="UniProtKB">
        <authorList>
            <consortium name="WormBaseParasite"/>
        </authorList>
    </citation>
    <scope>IDENTIFICATION</scope>
</reference>
<keyword evidence="2" id="KW-0812">Transmembrane</keyword>
<keyword evidence="2" id="KW-1133">Transmembrane helix</keyword>
<protein>
    <submittedName>
        <fullName evidence="4">Uncharacterized protein</fullName>
    </submittedName>
</protein>
<feature type="compositionally biased region" description="Polar residues" evidence="1">
    <location>
        <begin position="1"/>
        <end position="16"/>
    </location>
</feature>
<keyword evidence="3" id="KW-1185">Reference proteome</keyword>
<name>A0A915IWC6_ROMCU</name>